<dbReference type="GO" id="GO:0008837">
    <property type="term" value="F:diaminopimelate epimerase activity"/>
    <property type="evidence" value="ECO:0007669"/>
    <property type="project" value="UniProtKB-EC"/>
</dbReference>
<name>A0ABV6PRH2_9BURK</name>
<reference evidence="10 11" key="1">
    <citation type="submission" date="2024-09" db="EMBL/GenBank/DDBJ databases">
        <authorList>
            <person name="Sun Q."/>
            <person name="Mori K."/>
        </authorList>
    </citation>
    <scope>NUCLEOTIDE SEQUENCE [LARGE SCALE GENOMIC DNA]</scope>
    <source>
        <strain evidence="10 11">NCAIM B.02336</strain>
    </source>
</reference>
<protein>
    <recommendedName>
        <fullName evidence="3 8">Diaminopimelate epimerase</fullName>
        <shortName evidence="8">DAP epimerase</shortName>
        <ecNumber evidence="3 8">5.1.1.7</ecNumber>
    </recommendedName>
    <alternativeName>
        <fullName evidence="8">PLP-independent amino acid racemase</fullName>
    </alternativeName>
</protein>
<dbReference type="EMBL" id="JBHLTN010000014">
    <property type="protein sequence ID" value="MFC0592444.1"/>
    <property type="molecule type" value="Genomic_DNA"/>
</dbReference>
<keyword evidence="8" id="KW-0963">Cytoplasm</keyword>
<evidence type="ECO:0000313" key="10">
    <source>
        <dbReference type="EMBL" id="MFC0592444.1"/>
    </source>
</evidence>
<comment type="pathway">
    <text evidence="1 8">Amino-acid biosynthesis; L-lysine biosynthesis via DAP pathway; DL-2,6-diaminopimelate from LL-2,6-diaminopimelate: step 1/1.</text>
</comment>
<dbReference type="SUPFAM" id="SSF54506">
    <property type="entry name" value="Diaminopimelate epimerase-like"/>
    <property type="match status" value="2"/>
</dbReference>
<dbReference type="InterPro" id="IPR018510">
    <property type="entry name" value="DAP_epimerase_AS"/>
</dbReference>
<accession>A0ABV6PRH2</accession>
<feature type="binding site" evidence="8">
    <location>
        <position position="13"/>
    </location>
    <ligand>
        <name>substrate</name>
    </ligand>
</feature>
<feature type="binding site" evidence="8">
    <location>
        <begin position="233"/>
        <end position="234"/>
    </location>
    <ligand>
        <name>substrate</name>
    </ligand>
</feature>
<evidence type="ECO:0000256" key="6">
    <source>
        <dbReference type="ARBA" id="ARBA00023235"/>
    </source>
</evidence>
<dbReference type="PANTHER" id="PTHR31689:SF0">
    <property type="entry name" value="DIAMINOPIMELATE EPIMERASE"/>
    <property type="match status" value="1"/>
</dbReference>
<comment type="subunit">
    <text evidence="8">Homodimer.</text>
</comment>
<feature type="active site" description="Proton acceptor" evidence="8">
    <location>
        <position position="242"/>
    </location>
</feature>
<feature type="binding site" evidence="8">
    <location>
        <position position="66"/>
    </location>
    <ligand>
        <name>substrate</name>
    </ligand>
</feature>
<dbReference type="InterPro" id="IPR001653">
    <property type="entry name" value="DAP_epimerase_DapF"/>
</dbReference>
<comment type="similarity">
    <text evidence="2 8">Belongs to the diaminopimelate epimerase family.</text>
</comment>
<evidence type="ECO:0000256" key="5">
    <source>
        <dbReference type="ARBA" id="ARBA00023154"/>
    </source>
</evidence>
<dbReference type="PROSITE" id="PS01326">
    <property type="entry name" value="DAP_EPIMERASE"/>
    <property type="match status" value="1"/>
</dbReference>
<dbReference type="RefSeq" id="WP_377481783.1">
    <property type="nucleotide sequence ID" value="NZ_JBHLTN010000014.1"/>
</dbReference>
<sequence>MRIRFTKMQGAGNDFVVLDELHGPLNLSAAQYRWLADRHFGVGADQILSVRPAPSADVDFEYVIHNADGGEVEHCGNGARCFVRHVRGRGLTDKRRIRVKVQRGVIELTEAEDGRVTVDMGAPVFELAALPFDPTGLTPVPAPRADGPWRMWPLRLTPNEALAPADQAQAATINIALVSMGNPHAVALVDDVERAPVLSQGPLIERHPAFARRVNAGFMQVVDRAHIRLRVYERGAGETLACGTGACAAVVAGIRLGLLDGRVDVATHGGRLTIEWAGGATDSVLLTGPAETVFEGSIDLPDDLRDPA</sequence>
<evidence type="ECO:0000256" key="9">
    <source>
        <dbReference type="PROSITE-ProRule" id="PRU10125"/>
    </source>
</evidence>
<keyword evidence="11" id="KW-1185">Reference proteome</keyword>
<dbReference type="NCBIfam" id="TIGR00652">
    <property type="entry name" value="DapF"/>
    <property type="match status" value="2"/>
</dbReference>
<feature type="active site" description="Proton donor" evidence="8">
    <location>
        <position position="75"/>
    </location>
</feature>
<feature type="site" description="Could be important to modulate the pK values of the two catalytic cysteine residues" evidence="8">
    <location>
        <position position="233"/>
    </location>
</feature>
<feature type="binding site" evidence="8">
    <location>
        <position position="46"/>
    </location>
    <ligand>
        <name>substrate</name>
    </ligand>
</feature>
<evidence type="ECO:0000256" key="2">
    <source>
        <dbReference type="ARBA" id="ARBA00010219"/>
    </source>
</evidence>
<feature type="binding site" evidence="8">
    <location>
        <begin position="76"/>
        <end position="77"/>
    </location>
    <ligand>
        <name>substrate</name>
    </ligand>
</feature>
<dbReference type="PANTHER" id="PTHR31689">
    <property type="entry name" value="DIAMINOPIMELATE EPIMERASE, CHLOROPLASTIC"/>
    <property type="match status" value="1"/>
</dbReference>
<dbReference type="Proteomes" id="UP001589834">
    <property type="component" value="Unassembled WGS sequence"/>
</dbReference>
<evidence type="ECO:0000256" key="3">
    <source>
        <dbReference type="ARBA" id="ARBA00013080"/>
    </source>
</evidence>
<comment type="caution">
    <text evidence="10">The sequence shown here is derived from an EMBL/GenBank/DDBJ whole genome shotgun (WGS) entry which is preliminary data.</text>
</comment>
<comment type="catalytic activity">
    <reaction evidence="7 8">
        <text>(2S,6S)-2,6-diaminopimelate = meso-2,6-diaminopimelate</text>
        <dbReference type="Rhea" id="RHEA:15393"/>
        <dbReference type="ChEBI" id="CHEBI:57609"/>
        <dbReference type="ChEBI" id="CHEBI:57791"/>
        <dbReference type="EC" id="5.1.1.7"/>
    </reaction>
</comment>
<dbReference type="Gene3D" id="3.10.310.10">
    <property type="entry name" value="Diaminopimelate Epimerase, Chain A, domain 1"/>
    <property type="match status" value="2"/>
</dbReference>
<feature type="binding site" evidence="8">
    <location>
        <position position="215"/>
    </location>
    <ligand>
        <name>substrate</name>
    </ligand>
</feature>
<evidence type="ECO:0000256" key="7">
    <source>
        <dbReference type="ARBA" id="ARBA00051712"/>
    </source>
</evidence>
<dbReference type="HAMAP" id="MF_00197">
    <property type="entry name" value="DAP_epimerase"/>
    <property type="match status" value="1"/>
</dbReference>
<evidence type="ECO:0000256" key="8">
    <source>
        <dbReference type="HAMAP-Rule" id="MF_00197"/>
    </source>
</evidence>
<keyword evidence="6 8" id="KW-0413">Isomerase</keyword>
<organism evidence="10 11">
    <name type="scientific">Ottowia pentelensis</name>
    <dbReference type="NCBI Taxonomy" id="511108"/>
    <lineage>
        <taxon>Bacteria</taxon>
        <taxon>Pseudomonadati</taxon>
        <taxon>Pseudomonadota</taxon>
        <taxon>Betaproteobacteria</taxon>
        <taxon>Burkholderiales</taxon>
        <taxon>Comamonadaceae</taxon>
        <taxon>Ottowia</taxon>
    </lineage>
</organism>
<gene>
    <name evidence="8 10" type="primary">dapF</name>
    <name evidence="10" type="ORF">ACFFGG_07735</name>
</gene>
<proteinExistence type="inferred from homology"/>
<evidence type="ECO:0000313" key="11">
    <source>
        <dbReference type="Proteomes" id="UP001589834"/>
    </source>
</evidence>
<dbReference type="Pfam" id="PF01678">
    <property type="entry name" value="DAP_epimerase"/>
    <property type="match status" value="2"/>
</dbReference>
<evidence type="ECO:0000256" key="1">
    <source>
        <dbReference type="ARBA" id="ARBA00005196"/>
    </source>
</evidence>
<feature type="site" description="Could be important to modulate the pK values of the two catalytic cysteine residues" evidence="8">
    <location>
        <position position="184"/>
    </location>
</feature>
<comment type="function">
    <text evidence="8">Catalyzes the stereoinversion of LL-2,6-diaminopimelate (L,L-DAP) to meso-diaminopimelate (meso-DAP), a precursor of L-lysine and an essential component of the bacterial peptidoglycan.</text>
</comment>
<keyword evidence="4 8" id="KW-0028">Amino-acid biosynthesis</keyword>
<dbReference type="EC" id="5.1.1.7" evidence="3 8"/>
<evidence type="ECO:0000256" key="4">
    <source>
        <dbReference type="ARBA" id="ARBA00022605"/>
    </source>
</evidence>
<feature type="active site" evidence="9">
    <location>
        <position position="75"/>
    </location>
</feature>
<comment type="subcellular location">
    <subcellularLocation>
        <location evidence="8">Cytoplasm</location>
    </subcellularLocation>
</comment>
<feature type="binding site" evidence="8">
    <location>
        <begin position="243"/>
        <end position="244"/>
    </location>
    <ligand>
        <name>substrate</name>
    </ligand>
</feature>
<keyword evidence="5 8" id="KW-0457">Lysine biosynthesis</keyword>
<feature type="binding site" evidence="8">
    <location>
        <position position="182"/>
    </location>
    <ligand>
        <name>substrate</name>
    </ligand>
</feature>